<evidence type="ECO:0000256" key="8">
    <source>
        <dbReference type="SAM" id="Phobius"/>
    </source>
</evidence>
<reference evidence="9 10" key="1">
    <citation type="submission" date="2019-10" db="EMBL/GenBank/DDBJ databases">
        <title>Bacillus aerolatum sp. nov., isolated from bioaerosol of sport playgrounds.</title>
        <authorList>
            <person name="Chen P."/>
            <person name="Zhang G."/>
        </authorList>
    </citation>
    <scope>NUCLEOTIDE SEQUENCE [LARGE SCALE GENOMIC DNA]</scope>
    <source>
        <strain evidence="9 10">CX253</strain>
    </source>
</reference>
<feature type="transmembrane region" description="Helical" evidence="8">
    <location>
        <begin position="338"/>
        <end position="358"/>
    </location>
</feature>
<evidence type="ECO:0000313" key="10">
    <source>
        <dbReference type="Proteomes" id="UP000429595"/>
    </source>
</evidence>
<dbReference type="RefSeq" id="WP_152150777.1">
    <property type="nucleotide sequence ID" value="NZ_WEIO01000004.1"/>
</dbReference>
<keyword evidence="6 8" id="KW-1133">Transmembrane helix</keyword>
<feature type="transmembrane region" description="Helical" evidence="8">
    <location>
        <begin position="77"/>
        <end position="95"/>
    </location>
</feature>
<feature type="transmembrane region" description="Helical" evidence="8">
    <location>
        <begin position="107"/>
        <end position="131"/>
    </location>
</feature>
<name>A0A6I1FFT2_9BACI</name>
<dbReference type="PANTHER" id="PTHR34975:SF2">
    <property type="entry name" value="SPORE GERMINATION PROTEIN A2"/>
    <property type="match status" value="1"/>
</dbReference>
<feature type="transmembrane region" description="Helical" evidence="8">
    <location>
        <begin position="185"/>
        <end position="207"/>
    </location>
</feature>
<feature type="transmembrane region" description="Helical" evidence="8">
    <location>
        <begin position="219"/>
        <end position="241"/>
    </location>
</feature>
<dbReference type="AlphaFoldDB" id="A0A6I1FFT2"/>
<dbReference type="PANTHER" id="PTHR34975">
    <property type="entry name" value="SPORE GERMINATION PROTEIN A2"/>
    <property type="match status" value="1"/>
</dbReference>
<evidence type="ECO:0000256" key="1">
    <source>
        <dbReference type="ARBA" id="ARBA00004141"/>
    </source>
</evidence>
<dbReference type="NCBIfam" id="TIGR00912">
    <property type="entry name" value="2A0309"/>
    <property type="match status" value="1"/>
</dbReference>
<protein>
    <submittedName>
        <fullName evidence="9">GerAB/ArcD/ProY family transporter</fullName>
    </submittedName>
</protein>
<dbReference type="Proteomes" id="UP000429595">
    <property type="component" value="Unassembled WGS sequence"/>
</dbReference>
<accession>A0A6I1FFT2</accession>
<feature type="transmembrane region" description="Helical" evidence="8">
    <location>
        <begin position="269"/>
        <end position="294"/>
    </location>
</feature>
<organism evidence="9 10">
    <name type="scientific">Bacillus aerolatus</name>
    <dbReference type="NCBI Taxonomy" id="2653354"/>
    <lineage>
        <taxon>Bacteria</taxon>
        <taxon>Bacillati</taxon>
        <taxon>Bacillota</taxon>
        <taxon>Bacilli</taxon>
        <taxon>Bacillales</taxon>
        <taxon>Bacillaceae</taxon>
        <taxon>Bacillus</taxon>
    </lineage>
</organism>
<evidence type="ECO:0000256" key="7">
    <source>
        <dbReference type="ARBA" id="ARBA00023136"/>
    </source>
</evidence>
<dbReference type="GO" id="GO:0016020">
    <property type="term" value="C:membrane"/>
    <property type="evidence" value="ECO:0007669"/>
    <property type="project" value="UniProtKB-SubCell"/>
</dbReference>
<evidence type="ECO:0000256" key="2">
    <source>
        <dbReference type="ARBA" id="ARBA00007998"/>
    </source>
</evidence>
<keyword evidence="4" id="KW-0309">Germination</keyword>
<sequence length="371" mass="41625">MEKAKISAYQLFVLIVLFEIGSALLVPLAIEAKQDAWLAILLGMTGGFFIFFMYHRLYLYYPDCLPTTYVQKIIGKFCGRILAFLYMIYFLYLAARVLRDFGEVLAVIAYPVTPITLNHAFLVLVVIYTVRKGIEVLARTGELFFVLIYLLAISGFILLLVSGLIDLNNLKPMLEEGLSPVIKVAFTQSLFFPFGEAVVFAMILPYLNNPKKAKIIGLSALGLSGINLAISMTVNIGVLGVSQVLRTQFPLLSTIQMIQLAEFLERLDIFFMLAVIVLGFFKISLFFYAAVIGTADLFHIKKPSQLAFPIGFVLLFLSIIIASNIMEHFREGLQIVPVYLHLPFQIILPLLLLIIAFFKNRKKRGQGKPST</sequence>
<dbReference type="EMBL" id="WEIO01000004">
    <property type="protein sequence ID" value="KAB7706980.1"/>
    <property type="molecule type" value="Genomic_DNA"/>
</dbReference>
<feature type="transmembrane region" description="Helical" evidence="8">
    <location>
        <begin position="36"/>
        <end position="57"/>
    </location>
</feature>
<feature type="transmembrane region" description="Helical" evidence="8">
    <location>
        <begin position="143"/>
        <end position="165"/>
    </location>
</feature>
<comment type="subcellular location">
    <subcellularLocation>
        <location evidence="1">Membrane</location>
        <topology evidence="1">Multi-pass membrane protein</topology>
    </subcellularLocation>
</comment>
<dbReference type="GO" id="GO:0009847">
    <property type="term" value="P:spore germination"/>
    <property type="evidence" value="ECO:0007669"/>
    <property type="project" value="InterPro"/>
</dbReference>
<evidence type="ECO:0000256" key="5">
    <source>
        <dbReference type="ARBA" id="ARBA00022692"/>
    </source>
</evidence>
<proteinExistence type="inferred from homology"/>
<keyword evidence="5 8" id="KW-0812">Transmembrane</keyword>
<comment type="similarity">
    <text evidence="2">Belongs to the amino acid-polyamine-organocation (APC) superfamily. Spore germination protein (SGP) (TC 2.A.3.9) family.</text>
</comment>
<comment type="caution">
    <text evidence="9">The sequence shown here is derived from an EMBL/GenBank/DDBJ whole genome shotgun (WGS) entry which is preliminary data.</text>
</comment>
<dbReference type="InterPro" id="IPR004761">
    <property type="entry name" value="Spore_GerAB"/>
</dbReference>
<feature type="transmembrane region" description="Helical" evidence="8">
    <location>
        <begin position="12"/>
        <end position="30"/>
    </location>
</feature>
<evidence type="ECO:0000313" key="9">
    <source>
        <dbReference type="EMBL" id="KAB7706980.1"/>
    </source>
</evidence>
<dbReference type="Pfam" id="PF03845">
    <property type="entry name" value="Spore_permease"/>
    <property type="match status" value="1"/>
</dbReference>
<gene>
    <name evidence="9" type="ORF">F9802_08115</name>
</gene>
<keyword evidence="10" id="KW-1185">Reference proteome</keyword>
<keyword evidence="3" id="KW-0813">Transport</keyword>
<evidence type="ECO:0000256" key="4">
    <source>
        <dbReference type="ARBA" id="ARBA00022544"/>
    </source>
</evidence>
<feature type="transmembrane region" description="Helical" evidence="8">
    <location>
        <begin position="306"/>
        <end position="326"/>
    </location>
</feature>
<keyword evidence="7 8" id="KW-0472">Membrane</keyword>
<evidence type="ECO:0000256" key="6">
    <source>
        <dbReference type="ARBA" id="ARBA00022989"/>
    </source>
</evidence>
<evidence type="ECO:0000256" key="3">
    <source>
        <dbReference type="ARBA" id="ARBA00022448"/>
    </source>
</evidence>